<dbReference type="VEuPathDB" id="CryptoDB:Vbra_21948"/>
<evidence type="ECO:0000313" key="7">
    <source>
        <dbReference type="Proteomes" id="UP000041254"/>
    </source>
</evidence>
<dbReference type="PROSITE" id="PS50011">
    <property type="entry name" value="PROTEIN_KINASE_DOM"/>
    <property type="match status" value="1"/>
</dbReference>
<keyword evidence="1 4" id="KW-0732">Signal</keyword>
<proteinExistence type="predicted"/>
<dbReference type="InterPro" id="IPR028081">
    <property type="entry name" value="Leu-bd"/>
</dbReference>
<dbReference type="Pfam" id="PF13458">
    <property type="entry name" value="Peripla_BP_6"/>
    <property type="match status" value="1"/>
</dbReference>
<dbReference type="STRING" id="1169540.A0A0G4G4Q1"/>
<organism evidence="6 7">
    <name type="scientific">Vitrella brassicaformis (strain CCMP3155)</name>
    <dbReference type="NCBI Taxonomy" id="1169540"/>
    <lineage>
        <taxon>Eukaryota</taxon>
        <taxon>Sar</taxon>
        <taxon>Alveolata</taxon>
        <taxon>Colpodellida</taxon>
        <taxon>Vitrellaceae</taxon>
        <taxon>Vitrella</taxon>
    </lineage>
</organism>
<dbReference type="Gene3D" id="1.10.510.10">
    <property type="entry name" value="Transferase(Phosphotransferase) domain 1"/>
    <property type="match status" value="1"/>
</dbReference>
<dbReference type="Pfam" id="PF07714">
    <property type="entry name" value="PK_Tyr_Ser-Thr"/>
    <property type="match status" value="1"/>
</dbReference>
<keyword evidence="3" id="KW-0812">Transmembrane</keyword>
<evidence type="ECO:0000256" key="2">
    <source>
        <dbReference type="SAM" id="MobiDB-lite"/>
    </source>
</evidence>
<dbReference type="InterPro" id="IPR011009">
    <property type="entry name" value="Kinase-like_dom_sf"/>
</dbReference>
<dbReference type="EMBL" id="CDMY01000566">
    <property type="protein sequence ID" value="CEM23387.1"/>
    <property type="molecule type" value="Genomic_DNA"/>
</dbReference>
<accession>A0A0G4G4Q1</accession>
<feature type="region of interest" description="Disordered" evidence="2">
    <location>
        <begin position="492"/>
        <end position="521"/>
    </location>
</feature>
<feature type="region of interest" description="Disordered" evidence="2">
    <location>
        <begin position="533"/>
        <end position="604"/>
    </location>
</feature>
<dbReference type="PANTHER" id="PTHR44329">
    <property type="entry name" value="SERINE/THREONINE-PROTEIN KINASE TNNI3K-RELATED"/>
    <property type="match status" value="1"/>
</dbReference>
<feature type="compositionally biased region" description="Polar residues" evidence="2">
    <location>
        <begin position="1103"/>
        <end position="1115"/>
    </location>
</feature>
<feature type="chain" id="PRO_5005189490" description="Protein kinase domain-containing protein" evidence="4">
    <location>
        <begin position="24"/>
        <end position="1283"/>
    </location>
</feature>
<keyword evidence="3" id="KW-1133">Transmembrane helix</keyword>
<feature type="compositionally biased region" description="Basic and acidic residues" evidence="2">
    <location>
        <begin position="505"/>
        <end position="521"/>
    </location>
</feature>
<dbReference type="CDD" id="cd13999">
    <property type="entry name" value="STKc_MAP3K-like"/>
    <property type="match status" value="1"/>
</dbReference>
<sequence>MTRHSWLLYHLLIGLSLAPIALPQPSSGPLRVGLICPLSGSLSEEGQDFDDGFRYWYDTVSEAGGVRVGGAEELTPVELVELDSESNGTKAVSNARAMVDRQVDVVVQCAALDVAGVAEVLEASSIVNLHCSGPFFPTDLQYSFGIQLPAQDYYAGLLRDAHLQRISKIALVVDTTDPTAEAICDGARDHASSFNLNISSELSLDGATTTDNKTVSQIAEFLRNAADNDEVQAVFACVSPEGGEAFTEAVIEAKQDFQIVAVSSLPMTAEFLERFGRDLAYLLTPAQWHPTLVFNSDPPSLFGSSEEFSEGFAAKHGRQPNENVASCAAAGLALQLALESMGPDEWTDDRETNSGALREALGSLEKFEEADNTFFGRLDLSGQQNTGREPAVLQWLEEYEGFGAVLPLWVRPAGCPSGTRQLSGRCEPCPEGQTSRGPNATECSAAALGGGDSSTTIIIVAVVVVVVAVLLSLLLLIILWKCGRLPCKPKHTWGSGQGATPPHALHPEDSMATNGKDKVVDEKERVKRGLALLKSRMNGGKGMENGMLHGQHMGSWQPSTAEPTPRKEGTTEGESGDIESGNGKGLLGGETSTESSSGMAQRKQSFPVDFTEILPTDLVCGWKEEETIGSGATCSVFRGTWHGTKVAIKKFPTQLIEGGNLRKVFVSEVSALEALRHPNIITYFGCHPRAPYLIVMQYANGGSLYHLLHKQKKDEDLSWTEKMRILVGIAGALQYLHKEGPGTKKGTVHGDLKSANVLLNYEDGQRGVKLSDFGFSRVKAQQTQQVLSLVGWTVRWAPPEMMERLKRREKGRWATIQTLKRADVYSFGVLMYEVAARRVPYPDLDETKIAPFVLMGGRPTTPTYPPVQGAMPRVAGQFGDVKNRPSFAWQLPPGCPKALEAIMQESWADDPETRPTFDQITPRLQALYGSVSEAESRPGGLEELNAREAQLRTNPPQSTGMNVRVPTITTKMMREVLSQAPYPQGPDSMPASRMRITPAPPVPPTIEEENSENYSASNYSSMRREWTAAHEGASGGGGGGASQASEPGATGYHTAVPTYSSEEGGAVSPSADGGPKPSPTPIARPSSDHSVAMKQPSKERAQSADSGASPVSQGQAEALRKASGDLPERRASGDTEMTEPRGLSQFAVLSNIPQSRPGSVMTDGSIPASGRSPTSQDVASIWQEAAVASQRHTQELVTSVGDLPKKGYLKLPTDRLVPATRTEPPTEPDMHQRLQQLHGAGVDSSMASSINASFAINLTASNFNPDANTNGSANAPGPFGRPS</sequence>
<feature type="region of interest" description="Disordered" evidence="2">
    <location>
        <begin position="980"/>
        <end position="1177"/>
    </location>
</feature>
<dbReference type="SMART" id="SM00220">
    <property type="entry name" value="S_TKc"/>
    <property type="match status" value="1"/>
</dbReference>
<dbReference type="InterPro" id="IPR001245">
    <property type="entry name" value="Ser-Thr/Tyr_kinase_cat_dom"/>
</dbReference>
<dbReference type="InterPro" id="IPR028082">
    <property type="entry name" value="Peripla_BP_I"/>
</dbReference>
<protein>
    <recommendedName>
        <fullName evidence="5">Protein kinase domain-containing protein</fullName>
    </recommendedName>
</protein>
<evidence type="ECO:0000256" key="3">
    <source>
        <dbReference type="SAM" id="Phobius"/>
    </source>
</evidence>
<dbReference type="SUPFAM" id="SSF53822">
    <property type="entry name" value="Periplasmic binding protein-like I"/>
    <property type="match status" value="1"/>
</dbReference>
<dbReference type="Gene3D" id="3.40.50.2300">
    <property type="match status" value="2"/>
</dbReference>
<dbReference type="OrthoDB" id="4062651at2759"/>
<feature type="transmembrane region" description="Helical" evidence="3">
    <location>
        <begin position="457"/>
        <end position="480"/>
    </location>
</feature>
<keyword evidence="7" id="KW-1185">Reference proteome</keyword>
<dbReference type="SUPFAM" id="SSF56112">
    <property type="entry name" value="Protein kinase-like (PK-like)"/>
    <property type="match status" value="1"/>
</dbReference>
<feature type="region of interest" description="Disordered" evidence="2">
    <location>
        <begin position="1261"/>
        <end position="1283"/>
    </location>
</feature>
<dbReference type="InParanoid" id="A0A0G4G4Q1"/>
<feature type="signal peptide" evidence="4">
    <location>
        <begin position="1"/>
        <end position="23"/>
    </location>
</feature>
<feature type="compositionally biased region" description="Basic and acidic residues" evidence="2">
    <location>
        <begin position="1118"/>
        <end position="1133"/>
    </location>
</feature>
<dbReference type="InterPro" id="IPR051681">
    <property type="entry name" value="Ser/Thr_Kinases-Pseudokinases"/>
</dbReference>
<keyword evidence="3" id="KW-0472">Membrane</keyword>
<evidence type="ECO:0000313" key="6">
    <source>
        <dbReference type="EMBL" id="CEM23387.1"/>
    </source>
</evidence>
<feature type="region of interest" description="Disordered" evidence="2">
    <location>
        <begin position="1204"/>
        <end position="1230"/>
    </location>
</feature>
<dbReference type="Proteomes" id="UP000041254">
    <property type="component" value="Unassembled WGS sequence"/>
</dbReference>
<feature type="domain" description="Protein kinase" evidence="5">
    <location>
        <begin position="622"/>
        <end position="928"/>
    </location>
</feature>
<feature type="compositionally biased region" description="Low complexity" evidence="2">
    <location>
        <begin position="589"/>
        <end position="598"/>
    </location>
</feature>
<feature type="compositionally biased region" description="Polar residues" evidence="2">
    <location>
        <begin position="1147"/>
        <end position="1157"/>
    </location>
</feature>
<reference evidence="6 7" key="1">
    <citation type="submission" date="2014-11" db="EMBL/GenBank/DDBJ databases">
        <authorList>
            <person name="Zhu J."/>
            <person name="Qi W."/>
            <person name="Song R."/>
        </authorList>
    </citation>
    <scope>NUCLEOTIDE SEQUENCE [LARGE SCALE GENOMIC DNA]</scope>
</reference>
<name>A0A0G4G4Q1_VITBC</name>
<evidence type="ECO:0000259" key="5">
    <source>
        <dbReference type="PROSITE" id="PS50011"/>
    </source>
</evidence>
<evidence type="ECO:0000256" key="1">
    <source>
        <dbReference type="ARBA" id="ARBA00022729"/>
    </source>
</evidence>
<feature type="compositionally biased region" description="Low complexity" evidence="2">
    <location>
        <begin position="1012"/>
        <end position="1021"/>
    </location>
</feature>
<gene>
    <name evidence="6" type="ORF">Vbra_21948</name>
</gene>
<dbReference type="InterPro" id="IPR000719">
    <property type="entry name" value="Prot_kinase_dom"/>
</dbReference>
<feature type="compositionally biased region" description="Polar residues" evidence="2">
    <location>
        <begin position="1261"/>
        <end position="1273"/>
    </location>
</feature>
<dbReference type="GO" id="GO:0004674">
    <property type="term" value="F:protein serine/threonine kinase activity"/>
    <property type="evidence" value="ECO:0007669"/>
    <property type="project" value="TreeGrafter"/>
</dbReference>
<dbReference type="GO" id="GO:0005524">
    <property type="term" value="F:ATP binding"/>
    <property type="evidence" value="ECO:0007669"/>
    <property type="project" value="InterPro"/>
</dbReference>
<evidence type="ECO:0000256" key="4">
    <source>
        <dbReference type="SAM" id="SignalP"/>
    </source>
</evidence>